<protein>
    <recommendedName>
        <fullName evidence="2">histidine kinase</fullName>
        <ecNumber evidence="2">2.7.13.3</ecNumber>
    </recommendedName>
</protein>
<dbReference type="GO" id="GO:0005886">
    <property type="term" value="C:plasma membrane"/>
    <property type="evidence" value="ECO:0007669"/>
    <property type="project" value="TreeGrafter"/>
</dbReference>
<evidence type="ECO:0000256" key="5">
    <source>
        <dbReference type="SAM" id="MobiDB-lite"/>
    </source>
</evidence>
<dbReference type="InterPro" id="IPR003594">
    <property type="entry name" value="HATPase_dom"/>
</dbReference>
<keyword evidence="3" id="KW-0808">Transferase</keyword>
<dbReference type="Proteomes" id="UP000780801">
    <property type="component" value="Unassembled WGS sequence"/>
</dbReference>
<feature type="region of interest" description="Disordered" evidence="5">
    <location>
        <begin position="298"/>
        <end position="364"/>
    </location>
</feature>
<evidence type="ECO:0000256" key="3">
    <source>
        <dbReference type="ARBA" id="ARBA00022679"/>
    </source>
</evidence>
<reference evidence="7" key="1">
    <citation type="journal article" date="2020" name="Fungal Divers.">
        <title>Resolving the Mortierellaceae phylogeny through synthesis of multi-gene phylogenetics and phylogenomics.</title>
        <authorList>
            <person name="Vandepol N."/>
            <person name="Liber J."/>
            <person name="Desiro A."/>
            <person name="Na H."/>
            <person name="Kennedy M."/>
            <person name="Barry K."/>
            <person name="Grigoriev I.V."/>
            <person name="Miller A.N."/>
            <person name="O'Donnell K."/>
            <person name="Stajich J.E."/>
            <person name="Bonito G."/>
        </authorList>
    </citation>
    <scope>NUCLEOTIDE SEQUENCE</scope>
    <source>
        <strain evidence="7">KOD1015</strain>
    </source>
</reference>
<evidence type="ECO:0000313" key="8">
    <source>
        <dbReference type="Proteomes" id="UP000780801"/>
    </source>
</evidence>
<evidence type="ECO:0000256" key="2">
    <source>
        <dbReference type="ARBA" id="ARBA00012438"/>
    </source>
</evidence>
<feature type="compositionally biased region" description="Low complexity" evidence="5">
    <location>
        <begin position="411"/>
        <end position="429"/>
    </location>
</feature>
<dbReference type="EMBL" id="JAABOA010005530">
    <property type="protein sequence ID" value="KAF9576459.1"/>
    <property type="molecule type" value="Genomic_DNA"/>
</dbReference>
<dbReference type="PANTHER" id="PTHR43047">
    <property type="entry name" value="TWO-COMPONENT HISTIDINE PROTEIN KINASE"/>
    <property type="match status" value="1"/>
</dbReference>
<keyword evidence="8" id="KW-1185">Reference proteome</keyword>
<dbReference type="AlphaFoldDB" id="A0A9P6FKM6"/>
<feature type="compositionally biased region" description="Polar residues" evidence="5">
    <location>
        <begin position="441"/>
        <end position="460"/>
    </location>
</feature>
<dbReference type="GO" id="GO:0009927">
    <property type="term" value="F:histidine phosphotransfer kinase activity"/>
    <property type="evidence" value="ECO:0007669"/>
    <property type="project" value="TreeGrafter"/>
</dbReference>
<feature type="compositionally biased region" description="Polar residues" evidence="5">
    <location>
        <begin position="347"/>
        <end position="364"/>
    </location>
</feature>
<name>A0A9P6FKM6_9FUNG</name>
<dbReference type="Pfam" id="PF02518">
    <property type="entry name" value="HATPase_c"/>
    <property type="match status" value="1"/>
</dbReference>
<evidence type="ECO:0000256" key="4">
    <source>
        <dbReference type="ARBA" id="ARBA00022777"/>
    </source>
</evidence>
<comment type="caution">
    <text evidence="7">The sequence shown here is derived from an EMBL/GenBank/DDBJ whole genome shotgun (WGS) entry which is preliminary data.</text>
</comment>
<dbReference type="SMART" id="SM00387">
    <property type="entry name" value="HATPase_c"/>
    <property type="match status" value="1"/>
</dbReference>
<proteinExistence type="predicted"/>
<evidence type="ECO:0000256" key="1">
    <source>
        <dbReference type="ARBA" id="ARBA00000085"/>
    </source>
</evidence>
<dbReference type="PROSITE" id="PS50109">
    <property type="entry name" value="HIS_KIN"/>
    <property type="match status" value="1"/>
</dbReference>
<organism evidence="7 8">
    <name type="scientific">Lunasporangiospora selenospora</name>
    <dbReference type="NCBI Taxonomy" id="979761"/>
    <lineage>
        <taxon>Eukaryota</taxon>
        <taxon>Fungi</taxon>
        <taxon>Fungi incertae sedis</taxon>
        <taxon>Mucoromycota</taxon>
        <taxon>Mortierellomycotina</taxon>
        <taxon>Mortierellomycetes</taxon>
        <taxon>Mortierellales</taxon>
        <taxon>Mortierellaceae</taxon>
        <taxon>Lunasporangiospora</taxon>
    </lineage>
</organism>
<dbReference type="SUPFAM" id="SSF55874">
    <property type="entry name" value="ATPase domain of HSP90 chaperone/DNA topoisomerase II/histidine kinase"/>
    <property type="match status" value="1"/>
</dbReference>
<accession>A0A9P6FKM6</accession>
<feature type="non-terminal residue" evidence="7">
    <location>
        <position position="1"/>
    </location>
</feature>
<dbReference type="GO" id="GO:0000155">
    <property type="term" value="F:phosphorelay sensor kinase activity"/>
    <property type="evidence" value="ECO:0007669"/>
    <property type="project" value="TreeGrafter"/>
</dbReference>
<dbReference type="PRINTS" id="PR00344">
    <property type="entry name" value="BCTRLSENSOR"/>
</dbReference>
<dbReference type="InterPro" id="IPR005467">
    <property type="entry name" value="His_kinase_dom"/>
</dbReference>
<dbReference type="Gene3D" id="3.30.565.10">
    <property type="entry name" value="Histidine kinase-like ATPase, C-terminal domain"/>
    <property type="match status" value="1"/>
</dbReference>
<dbReference type="InterPro" id="IPR036890">
    <property type="entry name" value="HATPase_C_sf"/>
</dbReference>
<dbReference type="EC" id="2.7.13.3" evidence="2"/>
<feature type="region of interest" description="Disordered" evidence="5">
    <location>
        <begin position="380"/>
        <end position="466"/>
    </location>
</feature>
<comment type="catalytic activity">
    <reaction evidence="1">
        <text>ATP + protein L-histidine = ADP + protein N-phospho-L-histidine.</text>
        <dbReference type="EC" id="2.7.13.3"/>
    </reaction>
</comment>
<dbReference type="OrthoDB" id="2446044at2759"/>
<dbReference type="PANTHER" id="PTHR43047:SF72">
    <property type="entry name" value="OSMOSENSING HISTIDINE PROTEIN KINASE SLN1"/>
    <property type="match status" value="1"/>
</dbReference>
<evidence type="ECO:0000259" key="6">
    <source>
        <dbReference type="PROSITE" id="PS50109"/>
    </source>
</evidence>
<keyword evidence="4" id="KW-0418">Kinase</keyword>
<dbReference type="InterPro" id="IPR004358">
    <property type="entry name" value="Sig_transdc_His_kin-like_C"/>
</dbReference>
<feature type="compositionally biased region" description="Basic residues" evidence="5">
    <location>
        <begin position="320"/>
        <end position="344"/>
    </location>
</feature>
<feature type="non-terminal residue" evidence="7">
    <location>
        <position position="527"/>
    </location>
</feature>
<sequence length="527" mass="57314">QSPQHPKVHYPVPIPPDAQVRHLTFRFEVSDTGIGIDPEFLKNHIFKSFAQFDQSMTRRFGGTGLGLAISKRLVKMNGGFLDVSSNVGEGSTFYFTWPFTLVLPVADISGPLFNRHKQLAPRPILSPEIAAETRAVVVEPVSEARHMLGWVLHQQSVHSTLYENCESVIEDERKRDPDLHGPNGTVLTRNYRPNAHFFFCVRSSTVEATIETARALGGLFKERNEQARRSGDVEYKEGMLSIVLVIFSSHQGRLLAKDMMKRIRAHGLEHTIQCRYVVKPVKLERVIECLQNLGSYAPYTRNQPADGREATTSPSPGSLKHGRQHSSSHIHYHGNRPHGRRQRTGHSESPTDTSSIFHNPYATSQVIPANGSVSMITGDYEKDNDCNKNTPESLAMDPDGLMLSRHPPFTSSPILSSHSGSSDAGGDSSTAPSPNPMASLVNRSGTTTPVLRSLTPSSMTPLALGMKNGMGMITSGPSSTASIPNGGSPPLFSPCRLSPTIASISSVIGCIPPNPAKQKSPAPGTPP</sequence>
<evidence type="ECO:0000313" key="7">
    <source>
        <dbReference type="EMBL" id="KAF9576459.1"/>
    </source>
</evidence>
<feature type="domain" description="Histidine kinase" evidence="6">
    <location>
        <begin position="25"/>
        <end position="101"/>
    </location>
</feature>
<gene>
    <name evidence="7" type="ORF">BGW38_008155</name>
</gene>